<dbReference type="Proteomes" id="UP001159405">
    <property type="component" value="Unassembled WGS sequence"/>
</dbReference>
<protein>
    <recommendedName>
        <fullName evidence="3">Secreted protein</fullName>
    </recommendedName>
</protein>
<keyword evidence="2" id="KW-1185">Reference proteome</keyword>
<reference evidence="1 2" key="1">
    <citation type="submission" date="2022-05" db="EMBL/GenBank/DDBJ databases">
        <authorList>
            <consortium name="Genoscope - CEA"/>
            <person name="William W."/>
        </authorList>
    </citation>
    <scope>NUCLEOTIDE SEQUENCE [LARGE SCALE GENOMIC DNA]</scope>
</reference>
<evidence type="ECO:0000313" key="2">
    <source>
        <dbReference type="Proteomes" id="UP001159405"/>
    </source>
</evidence>
<evidence type="ECO:0008006" key="3">
    <source>
        <dbReference type="Google" id="ProtNLM"/>
    </source>
</evidence>
<sequence>MPFKVLVYCVVCFERCLVCGQYCWRSLPFCSFPSPHRFMEIVQAVATANGVNVSVAVRIWCYVLSVLKRKRLVLVIVQEAVL</sequence>
<organism evidence="1 2">
    <name type="scientific">Porites lobata</name>
    <dbReference type="NCBI Taxonomy" id="104759"/>
    <lineage>
        <taxon>Eukaryota</taxon>
        <taxon>Metazoa</taxon>
        <taxon>Cnidaria</taxon>
        <taxon>Anthozoa</taxon>
        <taxon>Hexacorallia</taxon>
        <taxon>Scleractinia</taxon>
        <taxon>Fungiina</taxon>
        <taxon>Poritidae</taxon>
        <taxon>Porites</taxon>
    </lineage>
</organism>
<proteinExistence type="predicted"/>
<dbReference type="EMBL" id="CALNXK010000004">
    <property type="protein sequence ID" value="CAH3035995.1"/>
    <property type="molecule type" value="Genomic_DNA"/>
</dbReference>
<gene>
    <name evidence="1" type="ORF">PLOB_00031295</name>
</gene>
<comment type="caution">
    <text evidence="1">The sequence shown here is derived from an EMBL/GenBank/DDBJ whole genome shotgun (WGS) entry which is preliminary data.</text>
</comment>
<name>A0ABN8MU53_9CNID</name>
<evidence type="ECO:0000313" key="1">
    <source>
        <dbReference type="EMBL" id="CAH3035995.1"/>
    </source>
</evidence>
<accession>A0ABN8MU53</accession>